<dbReference type="EMBL" id="QZCH01000007">
    <property type="protein sequence ID" value="RJG48672.1"/>
    <property type="molecule type" value="Genomic_DNA"/>
</dbReference>
<dbReference type="AlphaFoldDB" id="A0A418YG80"/>
<comment type="caution">
    <text evidence="1">The sequence shown here is derived from an EMBL/GenBank/DDBJ whole genome shotgun (WGS) entry which is preliminary data.</text>
</comment>
<dbReference type="Pfam" id="PF11859">
    <property type="entry name" value="DUF3379"/>
    <property type="match status" value="1"/>
</dbReference>
<evidence type="ECO:0000313" key="2">
    <source>
        <dbReference type="Proteomes" id="UP000283255"/>
    </source>
</evidence>
<reference evidence="1 2" key="2">
    <citation type="submission" date="2019-01" db="EMBL/GenBank/DDBJ databases">
        <title>Motilimonas pumilus sp. nov., isolated from the gut of sea cucumber (Apostichopus japonicus).</title>
        <authorList>
            <person name="Wang F.-Q."/>
            <person name="Ren L.-H."/>
            <person name="Lin Y.-W."/>
            <person name="Sun G.-H."/>
            <person name="Du Z.-J."/>
            <person name="Zhao J.-X."/>
            <person name="Liu X.-J."/>
            <person name="Liu L.-J."/>
        </authorList>
    </citation>
    <scope>NUCLEOTIDE SEQUENCE [LARGE SCALE GENOMIC DNA]</scope>
    <source>
        <strain evidence="1 2">PLHSC7-2</strain>
    </source>
</reference>
<proteinExistence type="predicted"/>
<organism evidence="1 2">
    <name type="scientific">Motilimonas pumila</name>
    <dbReference type="NCBI Taxonomy" id="2303987"/>
    <lineage>
        <taxon>Bacteria</taxon>
        <taxon>Pseudomonadati</taxon>
        <taxon>Pseudomonadota</taxon>
        <taxon>Gammaproteobacteria</taxon>
        <taxon>Alteromonadales</taxon>
        <taxon>Alteromonadales genera incertae sedis</taxon>
        <taxon>Motilimonas</taxon>
    </lineage>
</organism>
<gene>
    <name evidence="1" type="ORF">D1Z90_07370</name>
</gene>
<reference evidence="1 2" key="1">
    <citation type="submission" date="2018-09" db="EMBL/GenBank/DDBJ databases">
        <authorList>
            <person name="Wang F."/>
        </authorList>
    </citation>
    <scope>NUCLEOTIDE SEQUENCE [LARGE SCALE GENOMIC DNA]</scope>
    <source>
        <strain evidence="1 2">PLHSC7-2</strain>
    </source>
</reference>
<protein>
    <submittedName>
        <fullName evidence="1">DUF3379 domain-containing protein</fullName>
    </submittedName>
</protein>
<dbReference type="RefSeq" id="WP_119910113.1">
    <property type="nucleotide sequence ID" value="NZ_QZCH01000007.1"/>
</dbReference>
<dbReference type="InterPro" id="IPR021806">
    <property type="entry name" value="DUF3379"/>
</dbReference>
<sequence>MDELEFRRNAYADPNNQSPEFLASAQESEQNQKFLDEMKAFDDALEAGLKDIEVPEGLADKILLNQTFEQYQDNQKHSRWHLAIAASVAFFIGLSLNLINFEQNPSIGEVAIEHVKNELIFTQHIDEAADLHTVNAKLAKYGGQVEQTLGHVYYVNHCSFGGAAAFHMILQGEHDKVTVFVVPKSTKMATQPMLTQGDMQAMVTPVKHANLVLVAHKDEPMEKLEQKLSQRIDWSI</sequence>
<evidence type="ECO:0000313" key="1">
    <source>
        <dbReference type="EMBL" id="RJG48672.1"/>
    </source>
</evidence>
<dbReference type="Proteomes" id="UP000283255">
    <property type="component" value="Unassembled WGS sequence"/>
</dbReference>
<name>A0A418YG80_9GAMM</name>
<accession>A0A418YG80</accession>
<dbReference type="OrthoDB" id="6195578at2"/>
<keyword evidence="2" id="KW-1185">Reference proteome</keyword>